<dbReference type="Proteomes" id="UP000509367">
    <property type="component" value="Chromosome"/>
</dbReference>
<keyword evidence="3 6" id="KW-0808">Transferase</keyword>
<dbReference type="InterPro" id="IPR005814">
    <property type="entry name" value="Aminotrans_3"/>
</dbReference>
<evidence type="ECO:0000313" key="7">
    <source>
        <dbReference type="Proteomes" id="UP000509367"/>
    </source>
</evidence>
<sequence>MTYKNYSTEQLRAIDNAHHLHPFTDHKDLRQAGTRVIARADGPFVYDTEGNEILDGMAGLWCVNAGYGREELVEAATAQMRELPYYNAFFRCTTPTPTLLAQKLAEIAPDHINQVFYGSSGSEANDTALRLVRHYWALEGKPEKNIIISRDWAYHGSTVAATSLGGMAAMREQLYGAVPNIRHVMCPYAFELANPGESDHDFGLRAAKAVEDAILEAGPENVAAFIGEPIQGAGGVKIPPESYWPEIQRICDKHDVLLMLDEVITGYGRTGEWFAAQSMNIKPDTITTAKGLTSGYQPLSALLVGDRIASTLVEKGGEFYHGYTYSGHPVACAVALKNLEIIEREGLIGRVRDETGPYLHEALQAGLGDHPMVGEIRTFGLLAAIEVVKDRDTRERFQPEGSAPVVIRDHAIANGLMMRAVMDTMIMSPPLIWTKETIDMAVDRIRKAFDTAEKELRQGRR</sequence>
<dbReference type="InterPro" id="IPR015422">
    <property type="entry name" value="PyrdxlP-dep_Trfase_small"/>
</dbReference>
<proteinExistence type="inferred from homology"/>
<dbReference type="KEGG" id="orm:HTY61_02345"/>
<dbReference type="CDD" id="cd00610">
    <property type="entry name" value="OAT_like"/>
    <property type="match status" value="1"/>
</dbReference>
<keyword evidence="4 5" id="KW-0663">Pyridoxal phosphate</keyword>
<organism evidence="6 7">
    <name type="scientific">Oricola thermophila</name>
    <dbReference type="NCBI Taxonomy" id="2742145"/>
    <lineage>
        <taxon>Bacteria</taxon>
        <taxon>Pseudomonadati</taxon>
        <taxon>Pseudomonadota</taxon>
        <taxon>Alphaproteobacteria</taxon>
        <taxon>Hyphomicrobiales</taxon>
        <taxon>Ahrensiaceae</taxon>
        <taxon>Oricola</taxon>
    </lineage>
</organism>
<evidence type="ECO:0000256" key="3">
    <source>
        <dbReference type="ARBA" id="ARBA00022679"/>
    </source>
</evidence>
<dbReference type="NCBIfam" id="NF005682">
    <property type="entry name" value="PRK07480.1"/>
    <property type="match status" value="1"/>
</dbReference>
<keyword evidence="7" id="KW-1185">Reference proteome</keyword>
<dbReference type="AlphaFoldDB" id="A0A6N1VEC7"/>
<gene>
    <name evidence="6" type="ORF">HTY61_02345</name>
</gene>
<dbReference type="InterPro" id="IPR015421">
    <property type="entry name" value="PyrdxlP-dep_Trfase_major"/>
</dbReference>
<comment type="similarity">
    <text evidence="1 5">Belongs to the class-III pyridoxal-phosphate-dependent aminotransferase family.</text>
</comment>
<dbReference type="SUPFAM" id="SSF53383">
    <property type="entry name" value="PLP-dependent transferases"/>
    <property type="match status" value="1"/>
</dbReference>
<keyword evidence="2 6" id="KW-0032">Aminotransferase</keyword>
<dbReference type="PIRSF" id="PIRSF000521">
    <property type="entry name" value="Transaminase_4ab_Lys_Orn"/>
    <property type="match status" value="1"/>
</dbReference>
<dbReference type="EMBL" id="CP054836">
    <property type="protein sequence ID" value="QKV17387.1"/>
    <property type="molecule type" value="Genomic_DNA"/>
</dbReference>
<evidence type="ECO:0000256" key="1">
    <source>
        <dbReference type="ARBA" id="ARBA00008954"/>
    </source>
</evidence>
<evidence type="ECO:0000256" key="5">
    <source>
        <dbReference type="RuleBase" id="RU003560"/>
    </source>
</evidence>
<dbReference type="InterPro" id="IPR015424">
    <property type="entry name" value="PyrdxlP-dep_Trfase"/>
</dbReference>
<dbReference type="GO" id="GO:0030170">
    <property type="term" value="F:pyridoxal phosphate binding"/>
    <property type="evidence" value="ECO:0007669"/>
    <property type="project" value="InterPro"/>
</dbReference>
<evidence type="ECO:0000256" key="2">
    <source>
        <dbReference type="ARBA" id="ARBA00022576"/>
    </source>
</evidence>
<dbReference type="GO" id="GO:0008483">
    <property type="term" value="F:transaminase activity"/>
    <property type="evidence" value="ECO:0007669"/>
    <property type="project" value="UniProtKB-KW"/>
</dbReference>
<dbReference type="FunFam" id="3.40.640.10:FF:000014">
    <property type="entry name" value="Adenosylmethionine-8-amino-7-oxononanoate aminotransferase, probable"/>
    <property type="match status" value="1"/>
</dbReference>
<evidence type="ECO:0000256" key="4">
    <source>
        <dbReference type="ARBA" id="ARBA00022898"/>
    </source>
</evidence>
<protein>
    <submittedName>
        <fullName evidence="6">Aspartate aminotransferase family protein</fullName>
    </submittedName>
</protein>
<dbReference type="PANTHER" id="PTHR43094">
    <property type="entry name" value="AMINOTRANSFERASE"/>
    <property type="match status" value="1"/>
</dbReference>
<name>A0A6N1VEC7_9HYPH</name>
<accession>A0A6N1VEC7</accession>
<dbReference type="Gene3D" id="3.40.640.10">
    <property type="entry name" value="Type I PLP-dependent aspartate aminotransferase-like (Major domain)"/>
    <property type="match status" value="1"/>
</dbReference>
<dbReference type="Pfam" id="PF00202">
    <property type="entry name" value="Aminotran_3"/>
    <property type="match status" value="1"/>
</dbReference>
<dbReference type="GO" id="GO:0005829">
    <property type="term" value="C:cytosol"/>
    <property type="evidence" value="ECO:0007669"/>
    <property type="project" value="TreeGrafter"/>
</dbReference>
<dbReference type="NCBIfam" id="NF004767">
    <property type="entry name" value="PRK06105.1"/>
    <property type="match status" value="1"/>
</dbReference>
<dbReference type="PANTHER" id="PTHR43094:SF1">
    <property type="entry name" value="AMINOTRANSFERASE CLASS-III"/>
    <property type="match status" value="1"/>
</dbReference>
<dbReference type="RefSeq" id="WP_175275283.1">
    <property type="nucleotide sequence ID" value="NZ_CP054836.1"/>
</dbReference>
<dbReference type="Gene3D" id="3.90.1150.10">
    <property type="entry name" value="Aspartate Aminotransferase, domain 1"/>
    <property type="match status" value="1"/>
</dbReference>
<reference evidence="6 7" key="1">
    <citation type="submission" date="2020-06" db="EMBL/GenBank/DDBJ databases">
        <title>Oricola thermophila sp. nov. isolated from a tidal sediments.</title>
        <authorList>
            <person name="Kwon K.K."/>
            <person name="Yang S.-H."/>
            <person name="Park M.-J."/>
        </authorList>
    </citation>
    <scope>NUCLEOTIDE SEQUENCE [LARGE SCALE GENOMIC DNA]</scope>
    <source>
        <strain evidence="6 7">MEBiC13590</strain>
    </source>
</reference>
<evidence type="ECO:0000313" key="6">
    <source>
        <dbReference type="EMBL" id="QKV17387.1"/>
    </source>
</evidence>